<organism evidence="11 12">
    <name type="scientific">Paenisporosarcina cavernae</name>
    <dbReference type="NCBI Taxonomy" id="2320858"/>
    <lineage>
        <taxon>Bacteria</taxon>
        <taxon>Bacillati</taxon>
        <taxon>Bacillota</taxon>
        <taxon>Bacilli</taxon>
        <taxon>Bacillales</taxon>
        <taxon>Caryophanaceae</taxon>
        <taxon>Paenisporosarcina</taxon>
    </lineage>
</organism>
<dbReference type="GO" id="GO:0004888">
    <property type="term" value="F:transmembrane signaling receptor activity"/>
    <property type="evidence" value="ECO:0007669"/>
    <property type="project" value="InterPro"/>
</dbReference>
<dbReference type="InterPro" id="IPR004090">
    <property type="entry name" value="Chemotax_Me-accpt_rcpt"/>
</dbReference>
<evidence type="ECO:0000256" key="3">
    <source>
        <dbReference type="ARBA" id="ARBA00023136"/>
    </source>
</evidence>
<proteinExistence type="inferred from homology"/>
<evidence type="ECO:0000259" key="10">
    <source>
        <dbReference type="PROSITE" id="PS50885"/>
    </source>
</evidence>
<dbReference type="KEGG" id="paek:D3873_02850"/>
<evidence type="ECO:0000256" key="2">
    <source>
        <dbReference type="ARBA" id="ARBA00022475"/>
    </source>
</evidence>
<keyword evidence="12" id="KW-1185">Reference proteome</keyword>
<evidence type="ECO:0000256" key="4">
    <source>
        <dbReference type="ARBA" id="ARBA00023224"/>
    </source>
</evidence>
<dbReference type="AlphaFoldDB" id="A0A385YR31"/>
<dbReference type="CDD" id="cd06225">
    <property type="entry name" value="HAMP"/>
    <property type="match status" value="1"/>
</dbReference>
<protein>
    <submittedName>
        <fullName evidence="11">Methyl-accepting chemotaxis protein</fullName>
    </submittedName>
</protein>
<sequence length="588" mass="64257">MILHTMEVTTLKLQKLSSKILFFLSMAVLLALVVFTGFLYFQTKASVEQSIRSESVKLAEAFSKQIDGDAYEQFMQNPSENNDYWELRNQLNDLREQSGSTYVYTVATDDKDVLIIVDGMPEGDDMAAELNSPTTATTYEDVSVVQNGDTNSTSIVEDPEYGNYLSAFAPIYNSNNDVVGILGVDVAADNVAAIESTVMKKTLPIVLISLVFFMALMLALLYWYITARLAPVTKLTEAATQMAQGNIRNAAEIARSIQVKGQDEIPRFTQSFLEATEQLDRLLTKTKQTTALLVDEAGQLDTIIATVRTSNGQITDNIYQIAKGSEHQKATNDEAVQAMEEMTIGIQRIADSSTNVAGSSNEMTNLVEQSANKASDVLRQIREVEQSVLSTEEFINRLSNGYKAIEETIDVISDITDQTNLLALNASIEAARAGESGKGFAVVANEVKKLAEQSRASAEKVSTHILSFKNLTVQALTEVQSSAERMKQGTESVEGITSSLASVKEVVKLVNDEVQDVSAVTEQLSASSEELLASTEVIQSLVDESVHATKDVASSADKQVETVDSLERTMENLRTSSRELESAINKFN</sequence>
<evidence type="ECO:0000256" key="8">
    <source>
        <dbReference type="SAM" id="Phobius"/>
    </source>
</evidence>
<keyword evidence="4 6" id="KW-0807">Transducer</keyword>
<dbReference type="Gene3D" id="1.10.287.950">
    <property type="entry name" value="Methyl-accepting chemotaxis protein"/>
    <property type="match status" value="1"/>
</dbReference>
<comment type="similarity">
    <text evidence="5">Belongs to the methyl-accepting chemotaxis (MCP) protein family.</text>
</comment>
<evidence type="ECO:0000256" key="1">
    <source>
        <dbReference type="ARBA" id="ARBA00004236"/>
    </source>
</evidence>
<feature type="domain" description="Methyl-accepting transducer" evidence="9">
    <location>
        <begin position="303"/>
        <end position="539"/>
    </location>
</feature>
<keyword evidence="2" id="KW-1003">Cell membrane</keyword>
<evidence type="ECO:0000256" key="7">
    <source>
        <dbReference type="SAM" id="Coils"/>
    </source>
</evidence>
<accession>A0A385YR31</accession>
<feature type="transmembrane region" description="Helical" evidence="8">
    <location>
        <begin position="205"/>
        <end position="225"/>
    </location>
</feature>
<evidence type="ECO:0000256" key="5">
    <source>
        <dbReference type="ARBA" id="ARBA00029447"/>
    </source>
</evidence>
<keyword evidence="8" id="KW-1133">Transmembrane helix</keyword>
<dbReference type="SUPFAM" id="SSF103190">
    <property type="entry name" value="Sensory domain-like"/>
    <property type="match status" value="1"/>
</dbReference>
<comment type="subcellular location">
    <subcellularLocation>
        <location evidence="1">Cell membrane</location>
    </subcellularLocation>
</comment>
<dbReference type="PROSITE" id="PS50111">
    <property type="entry name" value="CHEMOTAXIS_TRANSDUC_2"/>
    <property type="match status" value="1"/>
</dbReference>
<evidence type="ECO:0000259" key="9">
    <source>
        <dbReference type="PROSITE" id="PS50111"/>
    </source>
</evidence>
<dbReference type="Pfam" id="PF00015">
    <property type="entry name" value="MCPsignal"/>
    <property type="match status" value="1"/>
</dbReference>
<dbReference type="Gene3D" id="6.10.340.10">
    <property type="match status" value="1"/>
</dbReference>
<keyword evidence="7" id="KW-0175">Coiled coil</keyword>
<keyword evidence="3 8" id="KW-0472">Membrane</keyword>
<reference evidence="12" key="1">
    <citation type="submission" date="2018-09" db="EMBL/GenBank/DDBJ databases">
        <authorList>
            <person name="Zhu H."/>
        </authorList>
    </citation>
    <scope>NUCLEOTIDE SEQUENCE [LARGE SCALE GENOMIC DNA]</scope>
    <source>
        <strain evidence="12">K2R23-3</strain>
    </source>
</reference>
<gene>
    <name evidence="11" type="ORF">D3873_02850</name>
</gene>
<dbReference type="Proteomes" id="UP000265725">
    <property type="component" value="Chromosome"/>
</dbReference>
<dbReference type="InterPro" id="IPR004089">
    <property type="entry name" value="MCPsignal_dom"/>
</dbReference>
<dbReference type="InterPro" id="IPR029151">
    <property type="entry name" value="Sensor-like_sf"/>
</dbReference>
<evidence type="ECO:0000256" key="6">
    <source>
        <dbReference type="PROSITE-ProRule" id="PRU00284"/>
    </source>
</evidence>
<dbReference type="SUPFAM" id="SSF58104">
    <property type="entry name" value="Methyl-accepting chemotaxis protein (MCP) signaling domain"/>
    <property type="match status" value="1"/>
</dbReference>
<feature type="transmembrane region" description="Helical" evidence="8">
    <location>
        <begin position="20"/>
        <end position="41"/>
    </location>
</feature>
<keyword evidence="8" id="KW-0812">Transmembrane</keyword>
<dbReference type="GO" id="GO:0006935">
    <property type="term" value="P:chemotaxis"/>
    <property type="evidence" value="ECO:0007669"/>
    <property type="project" value="InterPro"/>
</dbReference>
<dbReference type="EMBL" id="CP032418">
    <property type="protein sequence ID" value="AYC28860.1"/>
    <property type="molecule type" value="Genomic_DNA"/>
</dbReference>
<dbReference type="OrthoDB" id="2513043at2"/>
<dbReference type="PANTHER" id="PTHR32089">
    <property type="entry name" value="METHYL-ACCEPTING CHEMOTAXIS PROTEIN MCPB"/>
    <property type="match status" value="1"/>
</dbReference>
<dbReference type="PROSITE" id="PS50885">
    <property type="entry name" value="HAMP"/>
    <property type="match status" value="1"/>
</dbReference>
<dbReference type="PRINTS" id="PR00260">
    <property type="entry name" value="CHEMTRNSDUCR"/>
</dbReference>
<dbReference type="InterPro" id="IPR003660">
    <property type="entry name" value="HAMP_dom"/>
</dbReference>
<feature type="domain" description="HAMP" evidence="10">
    <location>
        <begin position="226"/>
        <end position="284"/>
    </location>
</feature>
<evidence type="ECO:0000313" key="11">
    <source>
        <dbReference type="EMBL" id="AYC28860.1"/>
    </source>
</evidence>
<dbReference type="SMART" id="SM00283">
    <property type="entry name" value="MA"/>
    <property type="match status" value="1"/>
</dbReference>
<dbReference type="GO" id="GO:0005886">
    <property type="term" value="C:plasma membrane"/>
    <property type="evidence" value="ECO:0007669"/>
    <property type="project" value="UniProtKB-SubCell"/>
</dbReference>
<name>A0A385YR31_9BACL</name>
<evidence type="ECO:0000313" key="12">
    <source>
        <dbReference type="Proteomes" id="UP000265725"/>
    </source>
</evidence>
<dbReference type="PANTHER" id="PTHR32089:SF112">
    <property type="entry name" value="LYSOZYME-LIKE PROTEIN-RELATED"/>
    <property type="match status" value="1"/>
</dbReference>
<feature type="coiled-coil region" evidence="7">
    <location>
        <begin position="556"/>
        <end position="586"/>
    </location>
</feature>
<dbReference type="GO" id="GO:0007165">
    <property type="term" value="P:signal transduction"/>
    <property type="evidence" value="ECO:0007669"/>
    <property type="project" value="UniProtKB-KW"/>
</dbReference>